<dbReference type="PANTHER" id="PTHR13847:SF274">
    <property type="entry name" value="RIESKE 2FE-2S IRON-SULFUR PROTEIN YHFW-RELATED"/>
    <property type="match status" value="1"/>
</dbReference>
<dbReference type="GO" id="GO:0005737">
    <property type="term" value="C:cytoplasm"/>
    <property type="evidence" value="ECO:0007669"/>
    <property type="project" value="TreeGrafter"/>
</dbReference>
<keyword evidence="3" id="KW-0408">Iron</keyword>
<dbReference type="PROSITE" id="PS51296">
    <property type="entry name" value="RIESKE"/>
    <property type="match status" value="1"/>
</dbReference>
<reference evidence="8 9" key="1">
    <citation type="journal article" date="2020" name="Front. Microbiol.">
        <title>Design of Bacterial Strain-Specific qPCR Assays Using NGS Data and Publicly Available Resources and Its Application to Track Biocontrol Strains.</title>
        <authorList>
            <person name="Hernandez I."/>
            <person name="Sant C."/>
            <person name="Martinez R."/>
            <person name="Fernandez C."/>
        </authorList>
    </citation>
    <scope>NUCLEOTIDE SEQUENCE [LARGE SCALE GENOMIC DNA]</scope>
    <source>
        <strain evidence="8 9">B24</strain>
    </source>
</reference>
<dbReference type="InterPro" id="IPR006076">
    <property type="entry name" value="FAD-dep_OxRdtase"/>
</dbReference>
<dbReference type="GO" id="GO:0046872">
    <property type="term" value="F:metal ion binding"/>
    <property type="evidence" value="ECO:0007669"/>
    <property type="project" value="UniProtKB-KW"/>
</dbReference>
<dbReference type="GO" id="GO:0051537">
    <property type="term" value="F:2 iron, 2 sulfur cluster binding"/>
    <property type="evidence" value="ECO:0007669"/>
    <property type="project" value="UniProtKB-KW"/>
</dbReference>
<protein>
    <submittedName>
        <fullName evidence="8">FAD-dependent oxidoreductase</fullName>
    </submittedName>
</protein>
<evidence type="ECO:0000256" key="3">
    <source>
        <dbReference type="ARBA" id="ARBA00023004"/>
    </source>
</evidence>
<evidence type="ECO:0000313" key="9">
    <source>
        <dbReference type="Proteomes" id="UP000515708"/>
    </source>
</evidence>
<gene>
    <name evidence="8" type="ORF">FVO59_05955</name>
</gene>
<dbReference type="Gene3D" id="2.102.10.10">
    <property type="entry name" value="Rieske [2Fe-2S] iron-sulphur domain"/>
    <property type="match status" value="1"/>
</dbReference>
<evidence type="ECO:0000256" key="6">
    <source>
        <dbReference type="SAM" id="MobiDB-lite"/>
    </source>
</evidence>
<keyword evidence="4" id="KW-0411">Iron-sulfur</keyword>
<proteinExistence type="predicted"/>
<keyword evidence="1" id="KW-0001">2Fe-2S</keyword>
<evidence type="ECO:0000256" key="1">
    <source>
        <dbReference type="ARBA" id="ARBA00022714"/>
    </source>
</evidence>
<dbReference type="PANTHER" id="PTHR13847">
    <property type="entry name" value="SARCOSINE DEHYDROGENASE-RELATED"/>
    <property type="match status" value="1"/>
</dbReference>
<evidence type="ECO:0000259" key="7">
    <source>
        <dbReference type="PROSITE" id="PS51296"/>
    </source>
</evidence>
<dbReference type="AlphaFoldDB" id="A0A7D7WC56"/>
<evidence type="ECO:0000313" key="8">
    <source>
        <dbReference type="EMBL" id="QMU96817.1"/>
    </source>
</evidence>
<evidence type="ECO:0000256" key="2">
    <source>
        <dbReference type="ARBA" id="ARBA00022723"/>
    </source>
</evidence>
<dbReference type="Pfam" id="PF01266">
    <property type="entry name" value="DAO"/>
    <property type="match status" value="1"/>
</dbReference>
<dbReference type="SUPFAM" id="SSF51905">
    <property type="entry name" value="FAD/NAD(P)-binding domain"/>
    <property type="match status" value="1"/>
</dbReference>
<evidence type="ECO:0000256" key="4">
    <source>
        <dbReference type="ARBA" id="ARBA00023014"/>
    </source>
</evidence>
<dbReference type="SUPFAM" id="SSF50022">
    <property type="entry name" value="ISP domain"/>
    <property type="match status" value="1"/>
</dbReference>
<dbReference type="InterPro" id="IPR036922">
    <property type="entry name" value="Rieske_2Fe-2S_sf"/>
</dbReference>
<dbReference type="PRINTS" id="PR00162">
    <property type="entry name" value="RIESKE"/>
</dbReference>
<dbReference type="Pfam" id="PF00355">
    <property type="entry name" value="Rieske"/>
    <property type="match status" value="1"/>
</dbReference>
<dbReference type="InterPro" id="IPR005805">
    <property type="entry name" value="Rieske_Fe-S_prot_C"/>
</dbReference>
<name>A0A7D7WC56_9MICO</name>
<sequence>MSRPLRRAEDHDVLVAHSPPAKETPVTSLWLDDQRERIASDTFEPGARYDAVVAGAGITGLTTALLLARAGLSVAVLEARFVGAVSTGHTTAKLSLLQGTVLSGILSRGSSHVLKAYVEGNREGQAWLLRYLDEHGVEVQRRDAFTYASTPDGVKRLDAEYEACRKAGLDVERLHTLDLPFETHGGLRLRDQAQFQPMDVLAALAADLRERGGVIIEGARVKDVETGEPSKVTTSLGDVRAGTVVLATGIPILDRGLYFAKVKPLRSYAQAYRVPGQLPQGMYLSIDSPSRSLRTAPTGQEELLVVGGNGHVVGREDDTQRLVDDLEQWTKKHFPGAERTHAWSAQDYRSMNLVPFVGWMPRTGKHVTLATGYNKWGMTNGVAAALSMTADILDGNISWAKTLHHRVTLPKDVANSVVANAQVAGELASGWVGSLHPLPDEPPGEGEGVVGAEDKEPAAVSTVDGVTCRMSAVCTHLGGIVSWNSAERSWDCPLHGSRFAADGTLLEGPAVEDLKPIDEPELPGDEHVPVEELP</sequence>
<feature type="domain" description="Rieske" evidence="7">
    <location>
        <begin position="433"/>
        <end position="528"/>
    </location>
</feature>
<dbReference type="Gene3D" id="3.50.50.60">
    <property type="entry name" value="FAD/NAD(P)-binding domain"/>
    <property type="match status" value="1"/>
</dbReference>
<dbReference type="InterPro" id="IPR017941">
    <property type="entry name" value="Rieske_2Fe-2S"/>
</dbReference>
<dbReference type="Gene3D" id="3.30.9.10">
    <property type="entry name" value="D-Amino Acid Oxidase, subunit A, domain 2"/>
    <property type="match status" value="1"/>
</dbReference>
<dbReference type="Proteomes" id="UP000515708">
    <property type="component" value="Chromosome"/>
</dbReference>
<dbReference type="EMBL" id="CP043732">
    <property type="protein sequence ID" value="QMU96817.1"/>
    <property type="molecule type" value="Genomic_DNA"/>
</dbReference>
<accession>A0A7D7WC56</accession>
<feature type="region of interest" description="Disordered" evidence="6">
    <location>
        <begin position="512"/>
        <end position="534"/>
    </location>
</feature>
<evidence type="ECO:0000256" key="5">
    <source>
        <dbReference type="ARBA" id="ARBA00023157"/>
    </source>
</evidence>
<dbReference type="InterPro" id="IPR036188">
    <property type="entry name" value="FAD/NAD-bd_sf"/>
</dbReference>
<keyword evidence="2" id="KW-0479">Metal-binding</keyword>
<dbReference type="GO" id="GO:0004497">
    <property type="term" value="F:monooxygenase activity"/>
    <property type="evidence" value="ECO:0007669"/>
    <property type="project" value="UniProtKB-ARBA"/>
</dbReference>
<dbReference type="GO" id="GO:0016020">
    <property type="term" value="C:membrane"/>
    <property type="evidence" value="ECO:0007669"/>
    <property type="project" value="InterPro"/>
</dbReference>
<dbReference type="GO" id="GO:0016705">
    <property type="term" value="F:oxidoreductase activity, acting on paired donors, with incorporation or reduction of molecular oxygen"/>
    <property type="evidence" value="ECO:0007669"/>
    <property type="project" value="UniProtKB-ARBA"/>
</dbReference>
<keyword evidence="5" id="KW-1015">Disulfide bond</keyword>
<organism evidence="8 9">
    <name type="scientific">Microbacterium esteraromaticum</name>
    <dbReference type="NCBI Taxonomy" id="57043"/>
    <lineage>
        <taxon>Bacteria</taxon>
        <taxon>Bacillati</taxon>
        <taxon>Actinomycetota</taxon>
        <taxon>Actinomycetes</taxon>
        <taxon>Micrococcales</taxon>
        <taxon>Microbacteriaceae</taxon>
        <taxon>Microbacterium</taxon>
    </lineage>
</organism>